<dbReference type="Proteomes" id="UP000034231">
    <property type="component" value="Unassembled WGS sequence"/>
</dbReference>
<keyword evidence="1" id="KW-0238">DNA-binding</keyword>
<dbReference type="PROSITE" id="PS51737">
    <property type="entry name" value="RECOMBINASE_DNA_BIND"/>
    <property type="match status" value="1"/>
</dbReference>
<name>A0A0G0L862_9BACT</name>
<dbReference type="InterPro" id="IPR011109">
    <property type="entry name" value="DNA_bind_recombinase_dom"/>
</dbReference>
<dbReference type="GO" id="GO:0003677">
    <property type="term" value="F:DNA binding"/>
    <property type="evidence" value="ECO:0007669"/>
    <property type="project" value="UniProtKB-KW"/>
</dbReference>
<dbReference type="PROSITE" id="PS51736">
    <property type="entry name" value="RECOMBINASES_3"/>
    <property type="match status" value="1"/>
</dbReference>
<dbReference type="Pfam" id="PF07508">
    <property type="entry name" value="Recombinase"/>
    <property type="match status" value="1"/>
</dbReference>
<organism evidence="5 6">
    <name type="scientific">Candidatus Shapirobacteria bacterium GW2011_GWE1_38_10</name>
    <dbReference type="NCBI Taxonomy" id="1618488"/>
    <lineage>
        <taxon>Bacteria</taxon>
        <taxon>Candidatus Shapironibacteriota</taxon>
    </lineage>
</organism>
<dbReference type="Pfam" id="PF00239">
    <property type="entry name" value="Resolvase"/>
    <property type="match status" value="1"/>
</dbReference>
<sequence>MKAVIYLRISDEKQISNTSLTTQEEVCRGYSAKQGFEIVDVVTDEAISANKNNAQRVAELLDYCDTNYKKFDVLVVFKIDRFARSQEHHHYLRSKLLKKNIRLRSATENIGEDGSPKLIEGILAAVNEYDNDIRTERTKLGMLRRLDQGLFPWNPPLGYYLPQVSGERLSISKEDVACSGAVRELFSLYSSGLYSFSALARRLNANEVRNHRGTEVVFYKQQIVKIITNPFYVGFTTNSIDNKIRKGLHSPLISQEVFEKCKQVKEGRKYSVVRKTTNDNFPLRGLIMGECGHRFSAALSTGRWGKRYGYYFCKKRDSGNYPSTELHKKFLELLDDIQPEKEMVDLFFEIFKEQLSKNIVSGVSEQEDTTKRIKELEHKKQRLIEMRLDGDIDKDTFTSLKSGYEKELFLLENKRTEADVDIDVNIDELIAFGKSFVTNIRERWESLPVEDKIVYQGSIFPNKLVWSGNNWRTPTIQPLISSINTLKTNNVIPAGVEPAIFWMRTKCPRPLDDGTMSEPVYCT</sequence>
<dbReference type="PANTHER" id="PTHR30461">
    <property type="entry name" value="DNA-INVERTASE FROM LAMBDOID PROPHAGE"/>
    <property type="match status" value="1"/>
</dbReference>
<evidence type="ECO:0000256" key="2">
    <source>
        <dbReference type="ARBA" id="ARBA00023172"/>
    </source>
</evidence>
<comment type="caution">
    <text evidence="5">The sequence shown here is derived from an EMBL/GenBank/DDBJ whole genome shotgun (WGS) entry which is preliminary data.</text>
</comment>
<dbReference type="InterPro" id="IPR036162">
    <property type="entry name" value="Resolvase-like_N_sf"/>
</dbReference>
<dbReference type="SMART" id="SM00857">
    <property type="entry name" value="Resolvase"/>
    <property type="match status" value="1"/>
</dbReference>
<evidence type="ECO:0000259" key="3">
    <source>
        <dbReference type="PROSITE" id="PS51736"/>
    </source>
</evidence>
<dbReference type="InterPro" id="IPR006119">
    <property type="entry name" value="Resolv_N"/>
</dbReference>
<dbReference type="Gene3D" id="3.90.1750.20">
    <property type="entry name" value="Putative Large Serine Recombinase, Chain B, Domain 2"/>
    <property type="match status" value="1"/>
</dbReference>
<evidence type="ECO:0000313" key="6">
    <source>
        <dbReference type="Proteomes" id="UP000034231"/>
    </source>
</evidence>
<feature type="domain" description="Resolvase/invertase-type recombinase catalytic" evidence="3">
    <location>
        <begin position="2"/>
        <end position="149"/>
    </location>
</feature>
<dbReference type="GO" id="GO:0000150">
    <property type="term" value="F:DNA strand exchange activity"/>
    <property type="evidence" value="ECO:0007669"/>
    <property type="project" value="InterPro"/>
</dbReference>
<keyword evidence="2" id="KW-0233">DNA recombination</keyword>
<evidence type="ECO:0000313" key="5">
    <source>
        <dbReference type="EMBL" id="KKQ48871.1"/>
    </source>
</evidence>
<accession>A0A0G0L862</accession>
<protein>
    <submittedName>
        <fullName evidence="5">Site-specific recombinase</fullName>
    </submittedName>
</protein>
<evidence type="ECO:0000256" key="1">
    <source>
        <dbReference type="ARBA" id="ARBA00023125"/>
    </source>
</evidence>
<dbReference type="Gene3D" id="3.40.50.1390">
    <property type="entry name" value="Resolvase, N-terminal catalytic domain"/>
    <property type="match status" value="1"/>
</dbReference>
<dbReference type="EMBL" id="LBTX01000022">
    <property type="protein sequence ID" value="KKQ48871.1"/>
    <property type="molecule type" value="Genomic_DNA"/>
</dbReference>
<dbReference type="InterPro" id="IPR050639">
    <property type="entry name" value="SSR_resolvase"/>
</dbReference>
<dbReference type="CDD" id="cd00338">
    <property type="entry name" value="Ser_Recombinase"/>
    <property type="match status" value="1"/>
</dbReference>
<dbReference type="InterPro" id="IPR038109">
    <property type="entry name" value="DNA_bind_recomb_sf"/>
</dbReference>
<gene>
    <name evidence="5" type="ORF">US68_C0022G0001</name>
</gene>
<feature type="non-terminal residue" evidence="5">
    <location>
        <position position="523"/>
    </location>
</feature>
<feature type="domain" description="Recombinase" evidence="4">
    <location>
        <begin position="156"/>
        <end position="271"/>
    </location>
</feature>
<dbReference type="SUPFAM" id="SSF53041">
    <property type="entry name" value="Resolvase-like"/>
    <property type="match status" value="1"/>
</dbReference>
<evidence type="ECO:0000259" key="4">
    <source>
        <dbReference type="PROSITE" id="PS51737"/>
    </source>
</evidence>
<dbReference type="AlphaFoldDB" id="A0A0G0L862"/>
<dbReference type="PANTHER" id="PTHR30461:SF2">
    <property type="entry name" value="SERINE RECOMBINASE PINE-RELATED"/>
    <property type="match status" value="1"/>
</dbReference>
<proteinExistence type="predicted"/>
<reference evidence="5 6" key="1">
    <citation type="journal article" date="2015" name="Nature">
        <title>rRNA introns, odd ribosomes, and small enigmatic genomes across a large radiation of phyla.</title>
        <authorList>
            <person name="Brown C.T."/>
            <person name="Hug L.A."/>
            <person name="Thomas B.C."/>
            <person name="Sharon I."/>
            <person name="Castelle C.J."/>
            <person name="Singh A."/>
            <person name="Wilkins M.J."/>
            <person name="Williams K.H."/>
            <person name="Banfield J.F."/>
        </authorList>
    </citation>
    <scope>NUCLEOTIDE SEQUENCE [LARGE SCALE GENOMIC DNA]</scope>
</reference>